<keyword evidence="5 6" id="KW-0539">Nucleus</keyword>
<dbReference type="Gene3D" id="2.60.40.820">
    <property type="entry name" value="Transcription factor, T-box"/>
    <property type="match status" value="1"/>
</dbReference>
<evidence type="ECO:0000256" key="6">
    <source>
        <dbReference type="PROSITE-ProRule" id="PRU00201"/>
    </source>
</evidence>
<sequence length="355" mass="38903">MSLSEKAQAFSIDSLLAADPDKTSEDGNEELSPMCDIVPSCGVSSTGLNSDNFALHRSLGPPWGHDGSLQSTGAAERDGLQGNMFPLTGEADRSPPPAATPRDVSSQEYGLPIAKTTHGVTVSLEKAGLWRQFQECGTEMILNRAGRRMFPPVMVTITGLDPSATYRVYMDVVPADGYRHKFTKTAWVATGPAEFSISNPPYEHPNSPASGAGWMGTVVSFAKAKITNNNDSVEGNFLLHSMHKYQTKIIISRQETDKKARSCLGDHTHTFQFEETAFVAVTAYQNHRVTRLKIKNNPFAKAFRDSDVMALVTFHLFHQGSWRAPDSLQEVTPVPTKRSMGIEVVAEHFVVTLLF</sequence>
<protein>
    <recommendedName>
        <fullName evidence="8">T-box domain-containing protein</fullName>
    </recommendedName>
</protein>
<feature type="region of interest" description="Disordered" evidence="7">
    <location>
        <begin position="64"/>
        <end position="106"/>
    </location>
</feature>
<dbReference type="SUPFAM" id="SSF49417">
    <property type="entry name" value="p53-like transcription factors"/>
    <property type="match status" value="1"/>
</dbReference>
<reference evidence="9" key="1">
    <citation type="journal article" date="2008" name="Nature">
        <title>The amphioxus genome and the evolution of the chordate karyotype.</title>
        <authorList>
            <consortium name="US DOE Joint Genome Institute (JGI-PGF)"/>
            <person name="Putnam N.H."/>
            <person name="Butts T."/>
            <person name="Ferrier D.E.K."/>
            <person name="Furlong R.F."/>
            <person name="Hellsten U."/>
            <person name="Kawashima T."/>
            <person name="Robinson-Rechavi M."/>
            <person name="Shoguchi E."/>
            <person name="Terry A."/>
            <person name="Yu J.-K."/>
            <person name="Benito-Gutierrez E.L."/>
            <person name="Dubchak I."/>
            <person name="Garcia-Fernandez J."/>
            <person name="Gibson-Brown J.J."/>
            <person name="Grigoriev I.V."/>
            <person name="Horton A.C."/>
            <person name="de Jong P.J."/>
            <person name="Jurka J."/>
            <person name="Kapitonov V.V."/>
            <person name="Kohara Y."/>
            <person name="Kuroki Y."/>
            <person name="Lindquist E."/>
            <person name="Lucas S."/>
            <person name="Osoegawa K."/>
            <person name="Pennacchio L.A."/>
            <person name="Salamov A.A."/>
            <person name="Satou Y."/>
            <person name="Sauka-Spengler T."/>
            <person name="Schmutz J."/>
            <person name="Shin-I T."/>
            <person name="Toyoda A."/>
            <person name="Bronner-Fraser M."/>
            <person name="Fujiyama A."/>
            <person name="Holland L.Z."/>
            <person name="Holland P.W.H."/>
            <person name="Satoh N."/>
            <person name="Rokhsar D.S."/>
        </authorList>
    </citation>
    <scope>NUCLEOTIDE SEQUENCE [LARGE SCALE GENOMIC DNA]</scope>
    <source>
        <strain evidence="9">S238N-H82</strain>
        <tissue evidence="9">Testes</tissue>
    </source>
</reference>
<dbReference type="EMBL" id="GG666678">
    <property type="protein sequence ID" value="EEN44112.1"/>
    <property type="molecule type" value="Genomic_DNA"/>
</dbReference>
<evidence type="ECO:0000256" key="2">
    <source>
        <dbReference type="ARBA" id="ARBA00023015"/>
    </source>
</evidence>
<evidence type="ECO:0000256" key="7">
    <source>
        <dbReference type="SAM" id="MobiDB-lite"/>
    </source>
</evidence>
<dbReference type="PRINTS" id="PR00937">
    <property type="entry name" value="TBOX"/>
</dbReference>
<dbReference type="InterPro" id="IPR001699">
    <property type="entry name" value="TF_T-box"/>
</dbReference>
<comment type="subcellular location">
    <subcellularLocation>
        <location evidence="1 6">Nucleus</location>
    </subcellularLocation>
</comment>
<evidence type="ECO:0000256" key="1">
    <source>
        <dbReference type="ARBA" id="ARBA00004123"/>
    </source>
</evidence>
<evidence type="ECO:0000256" key="3">
    <source>
        <dbReference type="ARBA" id="ARBA00023125"/>
    </source>
</evidence>
<dbReference type="eggNOG" id="KOG3585">
    <property type="taxonomic scope" value="Eukaryota"/>
</dbReference>
<dbReference type="InterPro" id="IPR036960">
    <property type="entry name" value="T-box_sf"/>
</dbReference>
<dbReference type="InterPro" id="IPR046360">
    <property type="entry name" value="T-box_DNA-bd"/>
</dbReference>
<dbReference type="GO" id="GO:0005634">
    <property type="term" value="C:nucleus"/>
    <property type="evidence" value="ECO:0007669"/>
    <property type="project" value="UniProtKB-SubCell"/>
</dbReference>
<dbReference type="FunFam" id="2.60.40.820:FF:000025">
    <property type="entry name" value="Uncharacterized protein"/>
    <property type="match status" value="1"/>
</dbReference>
<proteinExistence type="predicted"/>
<dbReference type="InterPro" id="IPR018186">
    <property type="entry name" value="TF_T-box_CS"/>
</dbReference>
<keyword evidence="3 6" id="KW-0238">DNA-binding</keyword>
<organism>
    <name type="scientific">Branchiostoma floridae</name>
    <name type="common">Florida lancelet</name>
    <name type="synonym">Amphioxus</name>
    <dbReference type="NCBI Taxonomy" id="7739"/>
    <lineage>
        <taxon>Eukaryota</taxon>
        <taxon>Metazoa</taxon>
        <taxon>Chordata</taxon>
        <taxon>Cephalochordata</taxon>
        <taxon>Leptocardii</taxon>
        <taxon>Amphioxiformes</taxon>
        <taxon>Branchiostomatidae</taxon>
        <taxon>Branchiostoma</taxon>
    </lineage>
</organism>
<evidence type="ECO:0000259" key="8">
    <source>
        <dbReference type="PROSITE" id="PS50252"/>
    </source>
</evidence>
<evidence type="ECO:0000256" key="4">
    <source>
        <dbReference type="ARBA" id="ARBA00023163"/>
    </source>
</evidence>
<dbReference type="Pfam" id="PF00907">
    <property type="entry name" value="T-box"/>
    <property type="match status" value="1"/>
</dbReference>
<name>C3ZTK5_BRAFL</name>
<feature type="domain" description="T-box" evidence="8">
    <location>
        <begin position="124"/>
        <end position="305"/>
    </location>
</feature>
<keyword evidence="4" id="KW-0804">Transcription</keyword>
<dbReference type="InParanoid" id="C3ZTK5"/>
<dbReference type="AlphaFoldDB" id="C3ZTK5"/>
<dbReference type="SMART" id="SM00425">
    <property type="entry name" value="TBOX"/>
    <property type="match status" value="1"/>
</dbReference>
<dbReference type="GO" id="GO:0003700">
    <property type="term" value="F:DNA-binding transcription factor activity"/>
    <property type="evidence" value="ECO:0007669"/>
    <property type="project" value="InterPro"/>
</dbReference>
<evidence type="ECO:0000256" key="5">
    <source>
        <dbReference type="ARBA" id="ARBA00023242"/>
    </source>
</evidence>
<dbReference type="PANTHER" id="PTHR11267:SF207">
    <property type="entry name" value="OVER COMPENSATING MALES, ISOFORM A"/>
    <property type="match status" value="1"/>
</dbReference>
<gene>
    <name evidence="9" type="ORF">BRAFLDRAFT_87620</name>
</gene>
<dbReference type="GO" id="GO:0000978">
    <property type="term" value="F:RNA polymerase II cis-regulatory region sequence-specific DNA binding"/>
    <property type="evidence" value="ECO:0007669"/>
    <property type="project" value="InterPro"/>
</dbReference>
<dbReference type="GO" id="GO:0045893">
    <property type="term" value="P:positive regulation of DNA-templated transcription"/>
    <property type="evidence" value="ECO:0007669"/>
    <property type="project" value="InterPro"/>
</dbReference>
<dbReference type="InterPro" id="IPR008967">
    <property type="entry name" value="p53-like_TF_DNA-bd_sf"/>
</dbReference>
<keyword evidence="2" id="KW-0805">Transcription regulation</keyword>
<dbReference type="PANTHER" id="PTHR11267">
    <property type="entry name" value="T-BOX PROTEIN-RELATED"/>
    <property type="match status" value="1"/>
</dbReference>
<dbReference type="PROSITE" id="PS50252">
    <property type="entry name" value="TBOX_3"/>
    <property type="match status" value="1"/>
</dbReference>
<dbReference type="PROSITE" id="PS01264">
    <property type="entry name" value="TBOX_2"/>
    <property type="match status" value="1"/>
</dbReference>
<dbReference type="CDD" id="cd00182">
    <property type="entry name" value="T-box"/>
    <property type="match status" value="1"/>
</dbReference>
<comment type="caution">
    <text evidence="6">Lacks conserved residue(s) required for the propagation of feature annotation.</text>
</comment>
<evidence type="ECO:0000313" key="9">
    <source>
        <dbReference type="EMBL" id="EEN44112.1"/>
    </source>
</evidence>
<accession>C3ZTK5</accession>